<feature type="domain" description="DUF6589" evidence="2">
    <location>
        <begin position="8"/>
        <end position="269"/>
    </location>
</feature>
<protein>
    <recommendedName>
        <fullName evidence="2">DUF6589 domain-containing protein</fullName>
    </recommendedName>
</protein>
<feature type="compositionally biased region" description="Acidic residues" evidence="1">
    <location>
        <begin position="409"/>
        <end position="420"/>
    </location>
</feature>
<dbReference type="EMBL" id="JBBXMP010000091">
    <property type="protein sequence ID" value="KAL0062957.1"/>
    <property type="molecule type" value="Genomic_DNA"/>
</dbReference>
<feature type="region of interest" description="Disordered" evidence="1">
    <location>
        <begin position="348"/>
        <end position="430"/>
    </location>
</feature>
<accession>A0ABR2ZMR6</accession>
<keyword evidence="4" id="KW-1185">Reference proteome</keyword>
<name>A0ABR2ZMR6_9AGAR</name>
<evidence type="ECO:0000256" key="1">
    <source>
        <dbReference type="SAM" id="MobiDB-lite"/>
    </source>
</evidence>
<reference evidence="3 4" key="1">
    <citation type="submission" date="2024-05" db="EMBL/GenBank/DDBJ databases">
        <title>A draft genome resource for the thread blight pathogen Marasmius tenuissimus strain MS-2.</title>
        <authorList>
            <person name="Yulfo-Soto G.E."/>
            <person name="Baruah I.K."/>
            <person name="Amoako-Attah I."/>
            <person name="Bukari Y."/>
            <person name="Meinhardt L.W."/>
            <person name="Bailey B.A."/>
            <person name="Cohen S.P."/>
        </authorList>
    </citation>
    <scope>NUCLEOTIDE SEQUENCE [LARGE SCALE GENOMIC DNA]</scope>
    <source>
        <strain evidence="3 4">MS-2</strain>
    </source>
</reference>
<dbReference type="Proteomes" id="UP001437256">
    <property type="component" value="Unassembled WGS sequence"/>
</dbReference>
<feature type="compositionally biased region" description="Polar residues" evidence="1">
    <location>
        <begin position="8"/>
        <end position="18"/>
    </location>
</feature>
<dbReference type="InterPro" id="IPR046496">
    <property type="entry name" value="DUF6589"/>
</dbReference>
<evidence type="ECO:0000313" key="4">
    <source>
        <dbReference type="Proteomes" id="UP001437256"/>
    </source>
</evidence>
<dbReference type="Pfam" id="PF20231">
    <property type="entry name" value="DUF6589"/>
    <property type="match status" value="1"/>
</dbReference>
<organism evidence="3 4">
    <name type="scientific">Marasmius tenuissimus</name>
    <dbReference type="NCBI Taxonomy" id="585030"/>
    <lineage>
        <taxon>Eukaryota</taxon>
        <taxon>Fungi</taxon>
        <taxon>Dikarya</taxon>
        <taxon>Basidiomycota</taxon>
        <taxon>Agaricomycotina</taxon>
        <taxon>Agaricomycetes</taxon>
        <taxon>Agaricomycetidae</taxon>
        <taxon>Agaricales</taxon>
        <taxon>Marasmiineae</taxon>
        <taxon>Marasmiaceae</taxon>
        <taxon>Marasmius</taxon>
    </lineage>
</organism>
<proteinExistence type="predicted"/>
<feature type="region of interest" description="Disordered" evidence="1">
    <location>
        <begin position="1"/>
        <end position="21"/>
    </location>
</feature>
<gene>
    <name evidence="3" type="ORF">AAF712_010178</name>
</gene>
<evidence type="ECO:0000313" key="3">
    <source>
        <dbReference type="EMBL" id="KAL0062957.1"/>
    </source>
</evidence>
<evidence type="ECO:0000259" key="2">
    <source>
        <dbReference type="Pfam" id="PF20231"/>
    </source>
</evidence>
<comment type="caution">
    <text evidence="3">The sequence shown here is derived from an EMBL/GenBank/DDBJ whole genome shotgun (WGS) entry which is preliminary data.</text>
</comment>
<sequence length="451" mass="50645">MDHHRVSDYQSQDPSTLGHSAAKISRKVAKDQGKYSYHQASELLFFVAARRMIDCWQLLLLRIARERDVNVADPEDLETIVASLRQKSKLLTTSEFAKYSLELHQTYTTESAIHDVLKGNHSRVKAPREEGQVVESSQGGDPVLGRSTELMRDAIRQREMTLATADGDVGRVYEQLKFLLFTCAVHPRAASSTTLNIGGVSLPGLPGTRRPVDLQQEYLQRTLSAIVQHKGKDYGERFIREGITRNLGEFQRLKESYLCGVGLERHSQKRSHSSTLAERRTLSRVYTEMKLHVYHPDLDYGRPNITETQSSIGKKWLQDGNMKKMTVKQMNLRGRPLSTSSTPIYAERYIPSDLPEPPLYSTSNVDAEEHSDSESESGSNSIGDTHKPMSSSGPDPKLQRTIDTLNEGGDVDDSGSEDEGEGRTLDPSSRQMTKSNIDFILSYLGTYVFYL</sequence>